<keyword evidence="3 6" id="KW-0812">Transmembrane</keyword>
<evidence type="ECO:0000256" key="4">
    <source>
        <dbReference type="ARBA" id="ARBA00022989"/>
    </source>
</evidence>
<evidence type="ECO:0000313" key="8">
    <source>
        <dbReference type="Proteomes" id="UP000001029"/>
    </source>
</evidence>
<evidence type="ECO:0000256" key="5">
    <source>
        <dbReference type="ARBA" id="ARBA00023136"/>
    </source>
</evidence>
<organism evidence="7 8">
    <name type="scientific">Elusimicrobium minutum (strain Pei191)</name>
    <dbReference type="NCBI Taxonomy" id="445932"/>
    <lineage>
        <taxon>Bacteria</taxon>
        <taxon>Pseudomonadati</taxon>
        <taxon>Elusimicrobiota</taxon>
        <taxon>Elusimicrobia</taxon>
        <taxon>Elusimicrobiales</taxon>
        <taxon>Elusimicrobiaceae</taxon>
        <taxon>Elusimicrobium</taxon>
    </lineage>
</organism>
<evidence type="ECO:0000313" key="7">
    <source>
        <dbReference type="EMBL" id="ACC98656.1"/>
    </source>
</evidence>
<keyword evidence="2" id="KW-1003">Cell membrane</keyword>
<feature type="transmembrane region" description="Helical" evidence="6">
    <location>
        <begin position="444"/>
        <end position="465"/>
    </location>
</feature>
<comment type="subcellular location">
    <subcellularLocation>
        <location evidence="1">Cell membrane</location>
        <topology evidence="1">Multi-pass membrane protein</topology>
    </subcellularLocation>
</comment>
<dbReference type="PANTHER" id="PTHR42770:SF7">
    <property type="entry name" value="MEMBRANE PROTEIN"/>
    <property type="match status" value="1"/>
</dbReference>
<proteinExistence type="predicted"/>
<dbReference type="GO" id="GO:0005886">
    <property type="term" value="C:plasma membrane"/>
    <property type="evidence" value="ECO:0007669"/>
    <property type="project" value="UniProtKB-SubCell"/>
</dbReference>
<feature type="transmembrane region" description="Helical" evidence="6">
    <location>
        <begin position="272"/>
        <end position="295"/>
    </location>
</feature>
<protein>
    <submittedName>
        <fullName evidence="7">Putative amino acid transporter</fullName>
    </submittedName>
</protein>
<dbReference type="Pfam" id="PF13520">
    <property type="entry name" value="AA_permease_2"/>
    <property type="match status" value="1"/>
</dbReference>
<feature type="transmembrane region" description="Helical" evidence="6">
    <location>
        <begin position="324"/>
        <end position="353"/>
    </location>
</feature>
<dbReference type="Proteomes" id="UP000001029">
    <property type="component" value="Chromosome"/>
</dbReference>
<dbReference type="OrthoDB" id="99893at2"/>
<dbReference type="GO" id="GO:0022857">
    <property type="term" value="F:transmembrane transporter activity"/>
    <property type="evidence" value="ECO:0007669"/>
    <property type="project" value="InterPro"/>
</dbReference>
<gene>
    <name evidence="7" type="ordered locus">Emin_1104</name>
</gene>
<dbReference type="STRING" id="445932.Emin_1104"/>
<dbReference type="HOGENOM" id="CLU_354483_0_0_0"/>
<dbReference type="Gene3D" id="1.20.1740.10">
    <property type="entry name" value="Amino acid/polyamine transporter I"/>
    <property type="match status" value="1"/>
</dbReference>
<feature type="transmembrane region" description="Helical" evidence="6">
    <location>
        <begin position="182"/>
        <end position="203"/>
    </location>
</feature>
<feature type="transmembrane region" description="Helical" evidence="6">
    <location>
        <begin position="231"/>
        <end position="251"/>
    </location>
</feature>
<feature type="transmembrane region" description="Helical" evidence="6">
    <location>
        <begin position="150"/>
        <end position="166"/>
    </location>
</feature>
<evidence type="ECO:0000256" key="2">
    <source>
        <dbReference type="ARBA" id="ARBA00022475"/>
    </source>
</evidence>
<evidence type="ECO:0000256" key="6">
    <source>
        <dbReference type="SAM" id="Phobius"/>
    </source>
</evidence>
<dbReference type="KEGG" id="emi:Emin_1104"/>
<reference evidence="7 8" key="1">
    <citation type="journal article" date="2009" name="Appl. Environ. Microbiol.">
        <title>Genomic analysis of 'Elusimicrobium minutum,' the first cultivated representative of the phylum 'Elusimicrobia' (formerly termite group 1).</title>
        <authorList>
            <person name="Herlemann D.P.R."/>
            <person name="Geissinger O."/>
            <person name="Ikeda-Ohtsubo W."/>
            <person name="Kunin V."/>
            <person name="Sun H."/>
            <person name="Lapidus A."/>
            <person name="Hugenholtz P."/>
            <person name="Brune A."/>
        </authorList>
    </citation>
    <scope>NUCLEOTIDE SEQUENCE [LARGE SCALE GENOMIC DNA]</scope>
    <source>
        <strain evidence="7 8">Pei191</strain>
    </source>
</reference>
<dbReference type="AlphaFoldDB" id="B2KDR0"/>
<keyword evidence="5 6" id="KW-0472">Membrane</keyword>
<sequence length="676" mass="74562">MSTDNKTAAKSSLGVKKVMVLTTAVLTFIPFWKAAAVVLCDFGSSAFYAGGIAMRAFGPAFPWYILFVMLFSGILLTVYIESCSLFVRGGIYKVVKEGLGNRAAKIAASAIVFDFILTGPISAVTAGHYLSGFINSTMSYFSVNIRVPDNTFSIIFALAVTVYFWRQNIRGISESTDKSAKIILFSLIVAFVLAVWAIITIFIKGASLPPLKPQFTEYALGWSTKFDWMKAVGLMGVMMAIGHSVLALSGLETLSQVYREIEFPKIENLKKAAITVFIFALLFTGGLTFLSSVIIPSDLIAAKYHENLLSGLAMELSGPKILRLFMQAALVISGTIMLSGAVNTALIGSNAVLNRIAEDGILTDWFRKIHKKHGTTYHMINLIVVIQMAVIIFSGGKVYLLGEAYAFGVLWSAVLETLSLIMLRFKQPQTRTFMVPLNFKFRNYTIPLGATLIFLFLFSLASINLLTKRTATISGLTFTAILYTVFYISERLNAKKANIMFEEGHREEINTSTVSTLNEALEDLEHQDRVVIGVKNPDNLYHLEEFLKTVEGDSTDIIVLYAKPSKDTIFGKGSLKAAPMDDKEIFSNVILIAEKYGHGIIPLMVESNDPYYAISQVAHTADADNIILGVSGSHGANDQMERMVMAWGAVHDKKLDHPVIVKILWEGREVTFKFNR</sequence>
<feature type="transmembrane region" description="Helical" evidence="6">
    <location>
        <begin position="60"/>
        <end position="87"/>
    </location>
</feature>
<dbReference type="InterPro" id="IPR002293">
    <property type="entry name" value="AA/rel_permease1"/>
</dbReference>
<dbReference type="InterPro" id="IPR050367">
    <property type="entry name" value="APC_superfamily"/>
</dbReference>
<keyword evidence="4 6" id="KW-1133">Transmembrane helix</keyword>
<feature type="transmembrane region" description="Helical" evidence="6">
    <location>
        <begin position="471"/>
        <end position="489"/>
    </location>
</feature>
<feature type="transmembrane region" description="Helical" evidence="6">
    <location>
        <begin position="108"/>
        <end position="130"/>
    </location>
</feature>
<dbReference type="PANTHER" id="PTHR42770">
    <property type="entry name" value="AMINO ACID TRANSPORTER-RELATED"/>
    <property type="match status" value="1"/>
</dbReference>
<dbReference type="RefSeq" id="WP_012415271.1">
    <property type="nucleotide sequence ID" value="NC_010644.1"/>
</dbReference>
<name>B2KDR0_ELUMP</name>
<feature type="transmembrane region" description="Helical" evidence="6">
    <location>
        <begin position="405"/>
        <end position="423"/>
    </location>
</feature>
<evidence type="ECO:0000256" key="3">
    <source>
        <dbReference type="ARBA" id="ARBA00022692"/>
    </source>
</evidence>
<keyword evidence="8" id="KW-1185">Reference proteome</keyword>
<dbReference type="EMBL" id="CP001055">
    <property type="protein sequence ID" value="ACC98656.1"/>
    <property type="molecule type" value="Genomic_DNA"/>
</dbReference>
<accession>B2KDR0</accession>
<feature type="transmembrane region" description="Helical" evidence="6">
    <location>
        <begin position="374"/>
        <end position="393"/>
    </location>
</feature>
<evidence type="ECO:0000256" key="1">
    <source>
        <dbReference type="ARBA" id="ARBA00004651"/>
    </source>
</evidence>